<protein>
    <submittedName>
        <fullName evidence="2">ABC transporter permease</fullName>
    </submittedName>
</protein>
<gene>
    <name evidence="2" type="ORF">FE784_11515</name>
</gene>
<feature type="transmembrane region" description="Helical" evidence="1">
    <location>
        <begin position="141"/>
        <end position="171"/>
    </location>
</feature>
<accession>A0A5C4TBL8</accession>
<reference evidence="2 3" key="1">
    <citation type="submission" date="2019-05" db="EMBL/GenBank/DDBJ databases">
        <title>We sequenced the genome of Paenibacillus hemerocallicola KCTC 33185 for further insight into its adaptation and study the phylogeny of Paenibacillus.</title>
        <authorList>
            <person name="Narsing Rao M.P."/>
        </authorList>
    </citation>
    <scope>NUCLEOTIDE SEQUENCE [LARGE SCALE GENOMIC DNA]</scope>
    <source>
        <strain evidence="2 3">KCTC 33185</strain>
    </source>
</reference>
<keyword evidence="3" id="KW-1185">Reference proteome</keyword>
<feature type="transmembrane region" description="Helical" evidence="1">
    <location>
        <begin position="192"/>
        <end position="211"/>
    </location>
</feature>
<evidence type="ECO:0000313" key="2">
    <source>
        <dbReference type="EMBL" id="TNJ66046.1"/>
    </source>
</evidence>
<feature type="transmembrane region" description="Helical" evidence="1">
    <location>
        <begin position="231"/>
        <end position="251"/>
    </location>
</feature>
<keyword evidence="1" id="KW-1133">Transmembrane helix</keyword>
<dbReference type="AlphaFoldDB" id="A0A5C4TBL8"/>
<feature type="transmembrane region" description="Helical" evidence="1">
    <location>
        <begin position="21"/>
        <end position="44"/>
    </location>
</feature>
<proteinExistence type="predicted"/>
<evidence type="ECO:0000256" key="1">
    <source>
        <dbReference type="SAM" id="Phobius"/>
    </source>
</evidence>
<dbReference type="InterPro" id="IPR010390">
    <property type="entry name" value="ABC-2_transporter-like"/>
</dbReference>
<dbReference type="EMBL" id="VDCQ01000013">
    <property type="protein sequence ID" value="TNJ66046.1"/>
    <property type="molecule type" value="Genomic_DNA"/>
</dbReference>
<organism evidence="2 3">
    <name type="scientific">Paenibacillus hemerocallicola</name>
    <dbReference type="NCBI Taxonomy" id="1172614"/>
    <lineage>
        <taxon>Bacteria</taxon>
        <taxon>Bacillati</taxon>
        <taxon>Bacillota</taxon>
        <taxon>Bacilli</taxon>
        <taxon>Bacillales</taxon>
        <taxon>Paenibacillaceae</taxon>
        <taxon>Paenibacillus</taxon>
    </lineage>
</organism>
<dbReference type="RefSeq" id="WP_139602356.1">
    <property type="nucleotide sequence ID" value="NZ_VDCQ01000013.1"/>
</dbReference>
<dbReference type="OrthoDB" id="9788195at2"/>
<dbReference type="PANTHER" id="PTHR36833:SF1">
    <property type="entry name" value="INTEGRAL MEMBRANE TRANSPORT PROTEIN"/>
    <property type="match status" value="1"/>
</dbReference>
<evidence type="ECO:0000313" key="3">
    <source>
        <dbReference type="Proteomes" id="UP000307943"/>
    </source>
</evidence>
<sequence length="263" mass="29418">MALYRAFLRLKAKAMVEYRGAFFLGGISQASAYIAEFVVLWVMITRFQSINGWAAQEVMVLYALNLISYAIAGSFLYSVCTGLASMVQSGSFDEVLTKPMNPLVYLICHKFVYQYASHILVASGILTLCFIQLRLTVTVGSFVFLLLVILGAAMIQASAFLFTSVPVFWLVQNQAISGFAGDLRGFIRYPISIYKPGVQIVLTLLIPYAFINFYPAQYFLGKSDFLMFHPLFQYVTPLVGIVLLVGAYQFWKLGLRHYKSTGS</sequence>
<comment type="caution">
    <text evidence="2">The sequence shown here is derived from an EMBL/GenBank/DDBJ whole genome shotgun (WGS) entry which is preliminary data.</text>
</comment>
<name>A0A5C4TBL8_9BACL</name>
<dbReference type="PANTHER" id="PTHR36833">
    <property type="entry name" value="SLR0610 PROTEIN-RELATED"/>
    <property type="match status" value="1"/>
</dbReference>
<feature type="transmembrane region" description="Helical" evidence="1">
    <location>
        <begin position="115"/>
        <end position="135"/>
    </location>
</feature>
<dbReference type="Pfam" id="PF06182">
    <property type="entry name" value="ABC2_membrane_6"/>
    <property type="match status" value="1"/>
</dbReference>
<keyword evidence="1" id="KW-0812">Transmembrane</keyword>
<keyword evidence="1" id="KW-0472">Membrane</keyword>
<feature type="transmembrane region" description="Helical" evidence="1">
    <location>
        <begin position="59"/>
        <end position="79"/>
    </location>
</feature>
<dbReference type="Proteomes" id="UP000307943">
    <property type="component" value="Unassembled WGS sequence"/>
</dbReference>